<gene>
    <name evidence="2" type="ORF">SAMN06297251_102373</name>
</gene>
<dbReference type="InterPro" id="IPR000674">
    <property type="entry name" value="Ald_Oxase/Xan_DH_a/b"/>
</dbReference>
<dbReference type="AlphaFoldDB" id="A0A1W1ZEQ2"/>
<feature type="domain" description="Aldehyde oxidase/xanthine dehydrogenase a/b hammerhead" evidence="1">
    <location>
        <begin position="219"/>
        <end position="302"/>
    </location>
</feature>
<dbReference type="GO" id="GO:0016491">
    <property type="term" value="F:oxidoreductase activity"/>
    <property type="evidence" value="ECO:0007669"/>
    <property type="project" value="InterPro"/>
</dbReference>
<name>A0A1W1ZEQ2_9HYPH</name>
<dbReference type="Pfam" id="PF02738">
    <property type="entry name" value="MoCoBD_1"/>
    <property type="match status" value="2"/>
</dbReference>
<dbReference type="EMBL" id="FWXR01000002">
    <property type="protein sequence ID" value="SMC46955.1"/>
    <property type="molecule type" value="Genomic_DNA"/>
</dbReference>
<dbReference type="SUPFAM" id="SSF56003">
    <property type="entry name" value="Molybdenum cofactor-binding domain"/>
    <property type="match status" value="2"/>
</dbReference>
<dbReference type="InterPro" id="IPR052516">
    <property type="entry name" value="N-heterocyclic_Hydroxylase"/>
</dbReference>
<evidence type="ECO:0000313" key="2">
    <source>
        <dbReference type="EMBL" id="SMC46955.1"/>
    </source>
</evidence>
<dbReference type="PANTHER" id="PTHR47495">
    <property type="entry name" value="ALDEHYDE DEHYDROGENASE"/>
    <property type="match status" value="1"/>
</dbReference>
<reference evidence="2 3" key="1">
    <citation type="submission" date="2017-04" db="EMBL/GenBank/DDBJ databases">
        <authorList>
            <person name="Afonso C.L."/>
            <person name="Miller P.J."/>
            <person name="Scott M.A."/>
            <person name="Spackman E."/>
            <person name="Goraichik I."/>
            <person name="Dimitrov K.M."/>
            <person name="Suarez D.L."/>
            <person name="Swayne D.E."/>
        </authorList>
    </citation>
    <scope>NUCLEOTIDE SEQUENCE [LARGE SCALE GENOMIC DNA]</scope>
    <source>
        <strain evidence="2 3">CGMCC 1.10972</strain>
    </source>
</reference>
<dbReference type="PANTHER" id="PTHR47495:SF1">
    <property type="entry name" value="BLL3820 PROTEIN"/>
    <property type="match status" value="1"/>
</dbReference>
<protein>
    <submittedName>
        <fullName evidence="2">CO or xanthine dehydrogenase, Mo-binding subunit</fullName>
    </submittedName>
</protein>
<dbReference type="Proteomes" id="UP000192656">
    <property type="component" value="Unassembled WGS sequence"/>
</dbReference>
<dbReference type="InterPro" id="IPR006311">
    <property type="entry name" value="TAT_signal"/>
</dbReference>
<dbReference type="Pfam" id="PF20256">
    <property type="entry name" value="MoCoBD_2"/>
    <property type="match status" value="2"/>
</dbReference>
<dbReference type="PROSITE" id="PS51318">
    <property type="entry name" value="TAT"/>
    <property type="match status" value="1"/>
</dbReference>
<evidence type="ECO:0000259" key="1">
    <source>
        <dbReference type="SMART" id="SM01008"/>
    </source>
</evidence>
<proteinExistence type="predicted"/>
<accession>A0A1W1ZEQ2</accession>
<dbReference type="SMART" id="SM01008">
    <property type="entry name" value="Ald_Xan_dh_C"/>
    <property type="match status" value="1"/>
</dbReference>
<sequence length="755" mass="80463">MTHHRSSSPLIPPITRRGFVAGAGSLTLSFALSGRAAAQSEESGVVDQTAELPGSLSKAPFLDSWIRIAADGAITVFTGKAELGQGIRTALHQIAAEMLGVDPQRIELLTADTDATPNEGYTAASHSMEESGSAIMNAAAEVRAILVQRAAERLGVDAETLRVEDGVVIGGPEDLAYNMLVDGETLHVRYEGRGRKPDPATYKIMGTPFPRTDIPAKLTGAPAYVQDLRLPGMVHARVIRPPVSGARLAEFDQAAVEAMPGVMAVVRNGNYLAVVASGEYQAVEAKRAAEGAARWTGGIALPERSEIYDRLQASAAEETVIHETDAGSGFPVKRLKARYTRPFQMHSSIGPSCAVGLFEDGRLTVWTHTQGVYPDRKAIAELLSMEENAVRLIHMPGAGCYGHNGADDAAADAALIATALPGRPVRVQWMREDEHLWEPYGSAMVVEASAGLAADGTIADWTYDVWSYPHSTRPGGAGNLIAGNLVADPFRLAPPTNIPQPAGGGDRNAVPPYDIPGARVTKHFVTDMTLRVSALRGLGAFMNVFSLESFVDELAEAAGADPVAFRLAMLDDPRAGDVVTAAATDFGWDGWTAPAPGFGRGFAYARYKNLAAYCAVAIELQVTPETGAIRIHRAVSSVDSGQIVNPNGVRNQIEGGIVQSASWTLFEEVLYSPDRIESRDWSAYPILRFDAVPASVRVRPIDRPGEPFLGTGECAQGPTAAAIANAVRDATGVRIRDLPYSPKRLQTALRETEFS</sequence>
<dbReference type="STRING" id="937218.SAMN06297251_102373"/>
<evidence type="ECO:0000313" key="3">
    <source>
        <dbReference type="Proteomes" id="UP000192656"/>
    </source>
</evidence>
<dbReference type="InterPro" id="IPR012368">
    <property type="entry name" value="OxRdtase_Mopterin-bd_su_IorB"/>
</dbReference>
<dbReference type="RefSeq" id="WP_244556785.1">
    <property type="nucleotide sequence ID" value="NZ_FWXR01000002.1"/>
</dbReference>
<dbReference type="Gene3D" id="3.90.1170.50">
    <property type="entry name" value="Aldehyde oxidase/xanthine dehydrogenase, a/b hammerhead"/>
    <property type="match status" value="1"/>
</dbReference>
<dbReference type="InterPro" id="IPR037165">
    <property type="entry name" value="AldOxase/xan_DH_Mopterin-bd_sf"/>
</dbReference>
<organism evidence="2 3">
    <name type="scientific">Fulvimarina manganoxydans</name>
    <dbReference type="NCBI Taxonomy" id="937218"/>
    <lineage>
        <taxon>Bacteria</taxon>
        <taxon>Pseudomonadati</taxon>
        <taxon>Pseudomonadota</taxon>
        <taxon>Alphaproteobacteria</taxon>
        <taxon>Hyphomicrobiales</taxon>
        <taxon>Aurantimonadaceae</taxon>
        <taxon>Fulvimarina</taxon>
    </lineage>
</organism>
<dbReference type="Gene3D" id="3.30.365.10">
    <property type="entry name" value="Aldehyde oxidase/xanthine dehydrogenase, molybdopterin binding domain"/>
    <property type="match status" value="4"/>
</dbReference>
<keyword evidence="3" id="KW-1185">Reference proteome</keyword>
<dbReference type="InterPro" id="IPR046867">
    <property type="entry name" value="AldOxase/xan_DH_MoCoBD2"/>
</dbReference>
<dbReference type="PIRSF" id="PIRSF036389">
    <property type="entry name" value="IOR_B"/>
    <property type="match status" value="1"/>
</dbReference>
<dbReference type="InterPro" id="IPR008274">
    <property type="entry name" value="AldOxase/xan_DH_MoCoBD1"/>
</dbReference>